<dbReference type="InterPro" id="IPR014729">
    <property type="entry name" value="Rossmann-like_a/b/a_fold"/>
</dbReference>
<dbReference type="Proteomes" id="UP000631114">
    <property type="component" value="Unassembled WGS sequence"/>
</dbReference>
<reference evidence="1 2" key="1">
    <citation type="submission" date="2020-10" db="EMBL/GenBank/DDBJ databases">
        <title>The Coptis chinensis genome and diversification of protoberbering-type alkaloids.</title>
        <authorList>
            <person name="Wang B."/>
            <person name="Shu S."/>
            <person name="Song C."/>
            <person name="Liu Y."/>
        </authorList>
    </citation>
    <scope>NUCLEOTIDE SEQUENCE [LARGE SCALE GENOMIC DNA]</scope>
    <source>
        <strain evidence="1">HL-2020</strain>
        <tissue evidence="1">Leaf</tissue>
    </source>
</reference>
<evidence type="ECO:0000313" key="2">
    <source>
        <dbReference type="Proteomes" id="UP000631114"/>
    </source>
</evidence>
<protein>
    <submittedName>
        <fullName evidence="1">Uncharacterized protein</fullName>
    </submittedName>
</protein>
<gene>
    <name evidence="1" type="ORF">IFM89_007527</name>
</gene>
<accession>A0A835M2B9</accession>
<comment type="caution">
    <text evidence="1">The sequence shown here is derived from an EMBL/GenBank/DDBJ whole genome shotgun (WGS) entry which is preliminary data.</text>
</comment>
<proteinExistence type="predicted"/>
<dbReference type="Gene3D" id="3.40.50.620">
    <property type="entry name" value="HUPs"/>
    <property type="match status" value="1"/>
</dbReference>
<feature type="non-terminal residue" evidence="1">
    <location>
        <position position="151"/>
    </location>
</feature>
<sequence length="151" mass="16560">GQSVGSLYFGIEDTYLDRSTKESKNAAPYNIFHGLALIGIGMKVPVLVEIMVHIDSFGLNSLYNHYAKKLLDSGHVYCCFCSYEEFGPIGTCLIASHWLKDASYGTLSSFVTSREEVVDLMEYALAENSNAASCPQVFLHDLPNCLSDDGS</sequence>
<name>A0A835M2B9_9MAGN</name>
<keyword evidence="2" id="KW-1185">Reference proteome</keyword>
<dbReference type="EMBL" id="JADFTS010000004">
    <property type="protein sequence ID" value="KAF9608141.1"/>
    <property type="molecule type" value="Genomic_DNA"/>
</dbReference>
<evidence type="ECO:0000313" key="1">
    <source>
        <dbReference type="EMBL" id="KAF9608141.1"/>
    </source>
</evidence>
<dbReference type="AlphaFoldDB" id="A0A835M2B9"/>
<dbReference type="OrthoDB" id="428822at2759"/>
<organism evidence="1 2">
    <name type="scientific">Coptis chinensis</name>
    <dbReference type="NCBI Taxonomy" id="261450"/>
    <lineage>
        <taxon>Eukaryota</taxon>
        <taxon>Viridiplantae</taxon>
        <taxon>Streptophyta</taxon>
        <taxon>Embryophyta</taxon>
        <taxon>Tracheophyta</taxon>
        <taxon>Spermatophyta</taxon>
        <taxon>Magnoliopsida</taxon>
        <taxon>Ranunculales</taxon>
        <taxon>Ranunculaceae</taxon>
        <taxon>Coptidoideae</taxon>
        <taxon>Coptis</taxon>
    </lineage>
</organism>